<reference evidence="1" key="1">
    <citation type="submission" date="2022-10" db="EMBL/GenBank/DDBJ databases">
        <title>Genome Sequence of Xylaria curta.</title>
        <authorList>
            <person name="Buettner E."/>
        </authorList>
    </citation>
    <scope>NUCLEOTIDE SEQUENCE</scope>
    <source>
        <strain evidence="1">Babe10</strain>
    </source>
</reference>
<evidence type="ECO:0000313" key="2">
    <source>
        <dbReference type="Proteomes" id="UP001143856"/>
    </source>
</evidence>
<comment type="caution">
    <text evidence="1">The sequence shown here is derived from an EMBL/GenBank/DDBJ whole genome shotgun (WGS) entry which is preliminary data.</text>
</comment>
<dbReference type="Proteomes" id="UP001143856">
    <property type="component" value="Unassembled WGS sequence"/>
</dbReference>
<proteinExistence type="predicted"/>
<name>A0ACC1PEB6_9PEZI</name>
<accession>A0ACC1PEB6</accession>
<evidence type="ECO:0000313" key="1">
    <source>
        <dbReference type="EMBL" id="KAJ2990249.1"/>
    </source>
</evidence>
<sequence>MSDDDAEYASHKPQYEADNDSDSASSSDEEENPYKKTKTTFDRIIADLKACKMNKSEHIKVGDFNLNDPSHLSKFFSKYESYLSRACTKEMNLLHYIAEEDRHFMPQPKKMSPLIRELVHLKADLLAQRDKNGNTPLFSAVANRNLRLVKTMCEAHSDVTRILKISKDPVNPQSTNCVHEAISNKLSAKDDDLIKFLIERADTDTLLALNQDGLTPLHLAVEHKRCVEKQVEIVEALIGRCDKALDKTYEHPKRGTLSPYLYLEYTHEEAMKYERPATENRAGPDKLKLREDAVKGSVQSERGEISKEIQKDSSAMKAQISEPQRIPQGLGEAPAGKFPSQQRVASGQGKKQEVIVECQTEAEQGQPHDDAVEFLYGMQQDKQIYFDLTGITPKFMKDRIESGLSHLSFEDILQYVAIPQVELEIDPVNPKTGQRAPKPNGSGRSDMVLLFNWLREKKGVKRILKVIVEDLQHPAHSDEAIETCLKDMHVETWDWKKHDLSPEVLHKVAPDVQVVHLYWGGNNAILRAWSEAEGLKKLEKLEMVYLHSQQGLETQRRTESNVKEFKARMSPIEVQESKMQSGKGGSIAGLLATTRDPLERHKWVTCMEEYAEFLQRAEGAQKNSPRGPSLLRHPITVALIDDGVDVNDQTLHSRIGGGRSFCHRDKEQNLNQSYYVSGGGHGTAMARLICKICPDVKLFVLRLDEYYSDTGKRQITAKSAAKAVRAAIEKRVDIISMSWTIPKTDDNKADIATLEEAISEAASRGILMFCAATDQAKINQFCHRRIQGYHVPGGRVTKKIFKIGAAEASGAALKWLGDPGAVDFIVPRGHKGRHWIEHEDGPKPHEPHVAAKPQTSFSSGDHTVFYCKDKTKRMGRTHGLHSTSVYS</sequence>
<dbReference type="EMBL" id="JAPDGR010000437">
    <property type="protein sequence ID" value="KAJ2990249.1"/>
    <property type="molecule type" value="Genomic_DNA"/>
</dbReference>
<keyword evidence="2" id="KW-1185">Reference proteome</keyword>
<organism evidence="1 2">
    <name type="scientific">Xylaria curta</name>
    <dbReference type="NCBI Taxonomy" id="42375"/>
    <lineage>
        <taxon>Eukaryota</taxon>
        <taxon>Fungi</taxon>
        <taxon>Dikarya</taxon>
        <taxon>Ascomycota</taxon>
        <taxon>Pezizomycotina</taxon>
        <taxon>Sordariomycetes</taxon>
        <taxon>Xylariomycetidae</taxon>
        <taxon>Xylariales</taxon>
        <taxon>Xylariaceae</taxon>
        <taxon>Xylaria</taxon>
    </lineage>
</organism>
<protein>
    <submittedName>
        <fullName evidence="1">Uncharacterized protein</fullName>
    </submittedName>
</protein>
<gene>
    <name evidence="1" type="ORF">NUW58_g3043</name>
</gene>